<sequence length="186" mass="21383">MNRLLTINRIALTAMASFKGISMKPMTLIRHSFNLPGVQQKLGFHSHSIKMYVAQQNRPEGTTSPLMDRLINQPHIMQQLLDFTTFLRHKGYEPIGKKLGYMQVMSMMRDSEVKERAQLLAAEMEKAGIKLDRSTIAEIQESLSRMPCFNGVDPIVEKHEALPTHDDDHQQQQHIGALKRIRNFFK</sequence>
<dbReference type="OrthoDB" id="10008801at2759"/>
<organism evidence="1">
    <name type="scientific">Absidia glauca</name>
    <name type="common">Pin mould</name>
    <dbReference type="NCBI Taxonomy" id="4829"/>
    <lineage>
        <taxon>Eukaryota</taxon>
        <taxon>Fungi</taxon>
        <taxon>Fungi incertae sedis</taxon>
        <taxon>Mucoromycota</taxon>
        <taxon>Mucoromycotina</taxon>
        <taxon>Mucoromycetes</taxon>
        <taxon>Mucorales</taxon>
        <taxon>Cunninghamellaceae</taxon>
        <taxon>Absidia</taxon>
    </lineage>
</organism>
<evidence type="ECO:0000313" key="1">
    <source>
        <dbReference type="EMBL" id="SAM00010.1"/>
    </source>
</evidence>
<evidence type="ECO:0000313" key="2">
    <source>
        <dbReference type="Proteomes" id="UP000078561"/>
    </source>
</evidence>
<dbReference type="AlphaFoldDB" id="A0A163J8I7"/>
<keyword evidence="2" id="KW-1185">Reference proteome</keyword>
<dbReference type="EMBL" id="LT553043">
    <property type="protein sequence ID" value="SAM00010.1"/>
    <property type="molecule type" value="Genomic_DNA"/>
</dbReference>
<protein>
    <submittedName>
        <fullName evidence="1">Uncharacterized protein</fullName>
    </submittedName>
</protein>
<gene>
    <name evidence="1" type="primary">ABSGL_05666.1 scaffold 7188</name>
</gene>
<proteinExistence type="predicted"/>
<dbReference type="InParanoid" id="A0A163J8I7"/>
<dbReference type="Proteomes" id="UP000078561">
    <property type="component" value="Unassembled WGS sequence"/>
</dbReference>
<name>A0A163J8I7_ABSGL</name>
<accession>A0A163J8I7</accession>
<reference evidence="1" key="1">
    <citation type="submission" date="2016-04" db="EMBL/GenBank/DDBJ databases">
        <authorList>
            <person name="Evans L.H."/>
            <person name="Alamgir A."/>
            <person name="Owens N."/>
            <person name="Weber N.D."/>
            <person name="Virtaneva K."/>
            <person name="Barbian K."/>
            <person name="Babar A."/>
            <person name="Rosenke K."/>
        </authorList>
    </citation>
    <scope>NUCLEOTIDE SEQUENCE [LARGE SCALE GENOMIC DNA]</scope>
    <source>
        <strain evidence="1">CBS 101.48</strain>
    </source>
</reference>